<dbReference type="AlphaFoldDB" id="A0A7X0JEU1"/>
<evidence type="ECO:0000256" key="1">
    <source>
        <dbReference type="SAM" id="Phobius"/>
    </source>
</evidence>
<keyword evidence="1" id="KW-0472">Membrane</keyword>
<comment type="caution">
    <text evidence="3">The sequence shown here is derived from an EMBL/GenBank/DDBJ whole genome shotgun (WGS) entry which is preliminary data.</text>
</comment>
<protein>
    <recommendedName>
        <fullName evidence="2">Ice-binding protein C-terminal domain-containing protein</fullName>
    </recommendedName>
</protein>
<name>A0A7X0JEU1_9SPHN</name>
<accession>A0A7X0JEU1</accession>
<dbReference type="EMBL" id="JACHBT010000012">
    <property type="protein sequence ID" value="MBB6505447.1"/>
    <property type="molecule type" value="Genomic_DNA"/>
</dbReference>
<dbReference type="Pfam" id="PF07589">
    <property type="entry name" value="PEP-CTERM"/>
    <property type="match status" value="1"/>
</dbReference>
<feature type="domain" description="Ice-binding protein C-terminal" evidence="2">
    <location>
        <begin position="134"/>
        <end position="158"/>
    </location>
</feature>
<keyword evidence="1" id="KW-0812">Transmembrane</keyword>
<dbReference type="NCBIfam" id="TIGR02595">
    <property type="entry name" value="PEP_CTERM"/>
    <property type="match status" value="1"/>
</dbReference>
<evidence type="ECO:0000313" key="4">
    <source>
        <dbReference type="Proteomes" id="UP000522313"/>
    </source>
</evidence>
<keyword evidence="1" id="KW-1133">Transmembrane helix</keyword>
<sequence>MTARVGEITQPFYEDSELFGGQEYFGVWQYRDESWINYIDVTNDGIDVSIFGPNVVAYTFFKGILPYDIEFDTAVMPILSIPKLSCEKDYLICRAGAGPQLPTVSYNDKKVSIQMYSMYSGSKFSFKFIGAAAAVPEPSSWMMMILGFAAVGYAMRRKTVLRYV</sequence>
<feature type="transmembrane region" description="Helical" evidence="1">
    <location>
        <begin position="138"/>
        <end position="155"/>
    </location>
</feature>
<proteinExistence type="predicted"/>
<evidence type="ECO:0000259" key="2">
    <source>
        <dbReference type="Pfam" id="PF07589"/>
    </source>
</evidence>
<reference evidence="3 4" key="1">
    <citation type="submission" date="2020-08" db="EMBL/GenBank/DDBJ databases">
        <title>The Agave Microbiome: Exploring the role of microbial communities in plant adaptations to desert environments.</title>
        <authorList>
            <person name="Partida-Martinez L.P."/>
        </authorList>
    </citation>
    <scope>NUCLEOTIDE SEQUENCE [LARGE SCALE GENOMIC DNA]</scope>
    <source>
        <strain evidence="3 4">AS3.13</strain>
    </source>
</reference>
<dbReference type="Proteomes" id="UP000522313">
    <property type="component" value="Unassembled WGS sequence"/>
</dbReference>
<organism evidence="3 4">
    <name type="scientific">Sphingomonas endophytica</name>
    <dbReference type="NCBI Taxonomy" id="869719"/>
    <lineage>
        <taxon>Bacteria</taxon>
        <taxon>Pseudomonadati</taxon>
        <taxon>Pseudomonadota</taxon>
        <taxon>Alphaproteobacteria</taxon>
        <taxon>Sphingomonadales</taxon>
        <taxon>Sphingomonadaceae</taxon>
        <taxon>Sphingomonas</taxon>
    </lineage>
</organism>
<reference evidence="3 4" key="2">
    <citation type="submission" date="2020-08" db="EMBL/GenBank/DDBJ databases">
        <authorList>
            <person name="Partida-Martinez L."/>
            <person name="Huntemann M."/>
            <person name="Clum A."/>
            <person name="Wang J."/>
            <person name="Palaniappan K."/>
            <person name="Ritter S."/>
            <person name="Chen I.-M."/>
            <person name="Stamatis D."/>
            <person name="Reddy T."/>
            <person name="O'Malley R."/>
            <person name="Daum C."/>
            <person name="Shapiro N."/>
            <person name="Ivanova N."/>
            <person name="Kyrpides N."/>
            <person name="Woyke T."/>
        </authorList>
    </citation>
    <scope>NUCLEOTIDE SEQUENCE [LARGE SCALE GENOMIC DNA]</scope>
    <source>
        <strain evidence="3 4">AS3.13</strain>
    </source>
</reference>
<dbReference type="NCBIfam" id="NF035944">
    <property type="entry name" value="PEPxxWA-CTERM"/>
    <property type="match status" value="1"/>
</dbReference>
<gene>
    <name evidence="3" type="ORF">F4693_002435</name>
</gene>
<dbReference type="InterPro" id="IPR013424">
    <property type="entry name" value="Ice-binding_C"/>
</dbReference>
<evidence type="ECO:0000313" key="3">
    <source>
        <dbReference type="EMBL" id="MBB6505447.1"/>
    </source>
</evidence>